<keyword evidence="13" id="KW-1185">Reference proteome</keyword>
<evidence type="ECO:0000256" key="6">
    <source>
        <dbReference type="ARBA" id="ARBA00022840"/>
    </source>
</evidence>
<feature type="region of interest" description="Disordered" evidence="9">
    <location>
        <begin position="249"/>
        <end position="308"/>
    </location>
</feature>
<feature type="compositionally biased region" description="Polar residues" evidence="9">
    <location>
        <begin position="289"/>
        <end position="304"/>
    </location>
</feature>
<dbReference type="GO" id="GO:0043190">
    <property type="term" value="C:ATP-binding cassette (ABC) transporter complex"/>
    <property type="evidence" value="ECO:0007669"/>
    <property type="project" value="TreeGrafter"/>
</dbReference>
<dbReference type="SMART" id="SM00382">
    <property type="entry name" value="AAA"/>
    <property type="match status" value="1"/>
</dbReference>
<evidence type="ECO:0000256" key="5">
    <source>
        <dbReference type="ARBA" id="ARBA00022741"/>
    </source>
</evidence>
<evidence type="ECO:0000256" key="7">
    <source>
        <dbReference type="ARBA" id="ARBA00022989"/>
    </source>
</evidence>
<keyword evidence="3" id="KW-0813">Transport</keyword>
<comment type="similarity">
    <text evidence="2">Belongs to the ABC transporter superfamily.</text>
</comment>
<reference evidence="13" key="1">
    <citation type="submission" date="2017-01" db="EMBL/GenBank/DDBJ databases">
        <authorList>
            <person name="Varghese N."/>
            <person name="Submissions S."/>
        </authorList>
    </citation>
    <scope>NUCLEOTIDE SEQUENCE [LARGE SCALE GENOMIC DNA]</scope>
    <source>
        <strain evidence="13">DSM 16176</strain>
    </source>
</reference>
<dbReference type="InterPro" id="IPR003439">
    <property type="entry name" value="ABC_transporter-like_ATP-bd"/>
</dbReference>
<sequence>MLSNISFDAAGGEWIVLVGPNGAGKSSLLDVLAGIASPTEGEMVDSHPGREGGLRRTYVPQSPERLLYAAPAAEEFAASLRLSAREVRANWDTAVAPRLHALGLGHLSPDDLPARLSTGMQRKFVYAMALAQPGDVLICDEPTSGLDASSRAQLLDEIAQFVAEGGLAITALHDLDEALLRATRVLAIARGRLVFDGTPQAFAQGAADLAQMGVPVPPSVRLALTLAQAGFPEPAPLSPKAFAERLMHAEQGSTSATKQAATREPGEARASTADADRRASGAQEPQRVAQGQSDAQGDETQGSSPAFAPSSELHPALRFIAITALTIAIALVHRPLGDLAALLVTAALVFSLRAPIRTTLRLTWTWASFAVIACAVSGLQLGPPFHARFAFHPMTAEHTLLEVVPYWCYLQMGQLALARFSSLQFAALVDTALARVVPRRQRLVASWFAALVTRFIPAVDVIYREQWYAYRVRLQNAGRKVGGWRTVMDVANVLAPFVIRMLRFGETTADAMEARRLFEVPPPAALLPAWRVKPRDVALLALAVVGIALLLWTR</sequence>
<dbReference type="Pfam" id="PF00005">
    <property type="entry name" value="ABC_tran"/>
    <property type="match status" value="1"/>
</dbReference>
<dbReference type="GO" id="GO:0016887">
    <property type="term" value="F:ATP hydrolysis activity"/>
    <property type="evidence" value="ECO:0007669"/>
    <property type="project" value="InterPro"/>
</dbReference>
<dbReference type="InterPro" id="IPR027417">
    <property type="entry name" value="P-loop_NTPase"/>
</dbReference>
<dbReference type="PANTHER" id="PTHR43553">
    <property type="entry name" value="HEAVY METAL TRANSPORTER"/>
    <property type="match status" value="1"/>
</dbReference>
<dbReference type="PROSITE" id="PS50893">
    <property type="entry name" value="ABC_TRANSPORTER_2"/>
    <property type="match status" value="1"/>
</dbReference>
<keyword evidence="6 12" id="KW-0067">ATP-binding</keyword>
<proteinExistence type="inferred from homology"/>
<dbReference type="InterPro" id="IPR003593">
    <property type="entry name" value="AAA+_ATPase"/>
</dbReference>
<evidence type="ECO:0000256" key="1">
    <source>
        <dbReference type="ARBA" id="ARBA00004141"/>
    </source>
</evidence>
<dbReference type="STRING" id="252246.SAMN05421799_11534"/>
<keyword evidence="5" id="KW-0547">Nucleotide-binding</keyword>
<keyword evidence="8 10" id="KW-0472">Membrane</keyword>
<dbReference type="InterPro" id="IPR003339">
    <property type="entry name" value="ABC/ECF_trnsptr_transmembrane"/>
</dbReference>
<evidence type="ECO:0000256" key="10">
    <source>
        <dbReference type="SAM" id="Phobius"/>
    </source>
</evidence>
<evidence type="ECO:0000313" key="13">
    <source>
        <dbReference type="Proteomes" id="UP000186156"/>
    </source>
</evidence>
<comment type="subcellular location">
    <subcellularLocation>
        <location evidence="1">Membrane</location>
        <topology evidence="1">Multi-pass membrane protein</topology>
    </subcellularLocation>
</comment>
<evidence type="ECO:0000256" key="8">
    <source>
        <dbReference type="ARBA" id="ARBA00023136"/>
    </source>
</evidence>
<dbReference type="CDD" id="cd16914">
    <property type="entry name" value="EcfT"/>
    <property type="match status" value="1"/>
</dbReference>
<dbReference type="SUPFAM" id="SSF52540">
    <property type="entry name" value="P-loop containing nucleoside triphosphate hydrolases"/>
    <property type="match status" value="1"/>
</dbReference>
<name>A0A1N7PNM0_9BACL</name>
<evidence type="ECO:0000259" key="11">
    <source>
        <dbReference type="PROSITE" id="PS50893"/>
    </source>
</evidence>
<organism evidence="12 13">
    <name type="scientific">Alicyclobacillus vulcanalis</name>
    <dbReference type="NCBI Taxonomy" id="252246"/>
    <lineage>
        <taxon>Bacteria</taxon>
        <taxon>Bacillati</taxon>
        <taxon>Bacillota</taxon>
        <taxon>Bacilli</taxon>
        <taxon>Bacillales</taxon>
        <taxon>Alicyclobacillaceae</taxon>
        <taxon>Alicyclobacillus</taxon>
    </lineage>
</organism>
<feature type="domain" description="ABC transporter" evidence="11">
    <location>
        <begin position="1"/>
        <end position="215"/>
    </location>
</feature>
<evidence type="ECO:0000313" key="12">
    <source>
        <dbReference type="EMBL" id="SIT12188.1"/>
    </source>
</evidence>
<keyword evidence="7 10" id="KW-1133">Transmembrane helix</keyword>
<feature type="transmembrane region" description="Helical" evidence="10">
    <location>
        <begin position="537"/>
        <end position="553"/>
    </location>
</feature>
<evidence type="ECO:0000256" key="3">
    <source>
        <dbReference type="ARBA" id="ARBA00022448"/>
    </source>
</evidence>
<dbReference type="GO" id="GO:0005524">
    <property type="term" value="F:ATP binding"/>
    <property type="evidence" value="ECO:0007669"/>
    <property type="project" value="UniProtKB-KW"/>
</dbReference>
<evidence type="ECO:0000256" key="4">
    <source>
        <dbReference type="ARBA" id="ARBA00022692"/>
    </source>
</evidence>
<dbReference type="Gene3D" id="3.40.50.300">
    <property type="entry name" value="P-loop containing nucleotide triphosphate hydrolases"/>
    <property type="match status" value="1"/>
</dbReference>
<dbReference type="Proteomes" id="UP000186156">
    <property type="component" value="Unassembled WGS sequence"/>
</dbReference>
<dbReference type="InterPro" id="IPR050095">
    <property type="entry name" value="ECF_ABC_transporter_ATP-bd"/>
</dbReference>
<dbReference type="EMBL" id="FTOO01000015">
    <property type="protein sequence ID" value="SIT12188.1"/>
    <property type="molecule type" value="Genomic_DNA"/>
</dbReference>
<keyword evidence="4 10" id="KW-0812">Transmembrane</keyword>
<accession>A0A1N7PNM0</accession>
<evidence type="ECO:0000256" key="9">
    <source>
        <dbReference type="SAM" id="MobiDB-lite"/>
    </source>
</evidence>
<evidence type="ECO:0000256" key="2">
    <source>
        <dbReference type="ARBA" id="ARBA00005417"/>
    </source>
</evidence>
<gene>
    <name evidence="12" type="ORF">SAMN05421799_11534</name>
</gene>
<dbReference type="AlphaFoldDB" id="A0A1N7PNM0"/>
<dbReference type="GO" id="GO:0042626">
    <property type="term" value="F:ATPase-coupled transmembrane transporter activity"/>
    <property type="evidence" value="ECO:0007669"/>
    <property type="project" value="TreeGrafter"/>
</dbReference>
<feature type="compositionally biased region" description="Polar residues" evidence="9">
    <location>
        <begin position="251"/>
        <end position="260"/>
    </location>
</feature>
<protein>
    <submittedName>
        <fullName evidence="12">Energy-coupling factor transport system ATP-binding protein</fullName>
    </submittedName>
</protein>